<evidence type="ECO:0000256" key="2">
    <source>
        <dbReference type="ARBA" id="ARBA00007635"/>
    </source>
</evidence>
<name>A0ABP1G6J3_9CHLO</name>
<comment type="caution">
    <text evidence="9">The sequence shown here is derived from an EMBL/GenBank/DDBJ whole genome shotgun (WGS) entry which is preliminary data.</text>
</comment>
<sequence length="403" mass="43407">MAADARWLKLKLLWQNMSREKQGRALGLLFIIAVAFIWVLASFLVQDLEAEGLNPFLLTYIANSLFMIYLPAYALAKRIASRRLKGRDGGTPAAYGQHPMADTERAELIPEQAASSSSSVGRAQRHRKAWRWLDLHIDQRIFSAAAVVAPLWFAAQFTFNVSLSETTVTSNTILASTSSLFTYALSCILLLEAFVVSKLLFIALAMGGTIMVTYGDAKQGDSTQLNTVGGDLLVLLSGLCYAAYTIAIRKMLQEDDSMSMMLFFGFVGALNAVCLAPVLLILHLVGFVNATGLTLRVFALTVCKGLFDNVLSDYLWARAVLLIGPTVATVGLSMQVPLAVTLDAIFKRPAWLSSATSALLMFGGAVLVLSGFFGISAESAGTDPKAPHEAVPEADPSATNSHV</sequence>
<feature type="transmembrane region" description="Helical" evidence="7">
    <location>
        <begin position="57"/>
        <end position="76"/>
    </location>
</feature>
<feature type="transmembrane region" description="Helical" evidence="7">
    <location>
        <begin position="227"/>
        <end position="248"/>
    </location>
</feature>
<evidence type="ECO:0000256" key="1">
    <source>
        <dbReference type="ARBA" id="ARBA00004141"/>
    </source>
</evidence>
<evidence type="ECO:0000313" key="9">
    <source>
        <dbReference type="EMBL" id="CAL5225492.1"/>
    </source>
</evidence>
<evidence type="ECO:0000256" key="3">
    <source>
        <dbReference type="ARBA" id="ARBA00022692"/>
    </source>
</evidence>
<accession>A0ABP1G6J3</accession>
<feature type="transmembrane region" description="Helical" evidence="7">
    <location>
        <begin position="350"/>
        <end position="375"/>
    </location>
</feature>
<dbReference type="Pfam" id="PF00892">
    <property type="entry name" value="EamA"/>
    <property type="match status" value="1"/>
</dbReference>
<dbReference type="Proteomes" id="UP001497392">
    <property type="component" value="Unassembled WGS sequence"/>
</dbReference>
<evidence type="ECO:0000256" key="7">
    <source>
        <dbReference type="SAM" id="Phobius"/>
    </source>
</evidence>
<evidence type="ECO:0000259" key="8">
    <source>
        <dbReference type="Pfam" id="PF00892"/>
    </source>
</evidence>
<evidence type="ECO:0000256" key="6">
    <source>
        <dbReference type="SAM" id="MobiDB-lite"/>
    </source>
</evidence>
<dbReference type="PANTHER" id="PTHR23051">
    <property type="entry name" value="SOLUTE CARRIER FAMILY 35, MEMBER F5"/>
    <property type="match status" value="1"/>
</dbReference>
<reference evidence="9 10" key="1">
    <citation type="submission" date="2024-06" db="EMBL/GenBank/DDBJ databases">
        <authorList>
            <person name="Kraege A."/>
            <person name="Thomma B."/>
        </authorList>
    </citation>
    <scope>NUCLEOTIDE SEQUENCE [LARGE SCALE GENOMIC DNA]</scope>
</reference>
<feature type="transmembrane region" description="Helical" evidence="7">
    <location>
        <begin position="260"/>
        <end position="281"/>
    </location>
</feature>
<feature type="transmembrane region" description="Helical" evidence="7">
    <location>
        <begin position="198"/>
        <end position="215"/>
    </location>
</feature>
<feature type="region of interest" description="Disordered" evidence="6">
    <location>
        <begin position="381"/>
        <end position="403"/>
    </location>
</feature>
<dbReference type="InterPro" id="IPR037185">
    <property type="entry name" value="EmrE-like"/>
</dbReference>
<dbReference type="SUPFAM" id="SSF103481">
    <property type="entry name" value="Multidrug resistance efflux transporter EmrE"/>
    <property type="match status" value="1"/>
</dbReference>
<feature type="transmembrane region" description="Helical" evidence="7">
    <location>
        <begin position="287"/>
        <end position="307"/>
    </location>
</feature>
<dbReference type="EMBL" id="CAXHTA020000012">
    <property type="protein sequence ID" value="CAL5225492.1"/>
    <property type="molecule type" value="Genomic_DNA"/>
</dbReference>
<dbReference type="PANTHER" id="PTHR23051:SF0">
    <property type="entry name" value="SOLUTE CARRIER FAMILY 35 MEMBER F5"/>
    <property type="match status" value="1"/>
</dbReference>
<comment type="subcellular location">
    <subcellularLocation>
        <location evidence="1">Membrane</location>
        <topology evidence="1">Multi-pass membrane protein</topology>
    </subcellularLocation>
</comment>
<feature type="transmembrane region" description="Helical" evidence="7">
    <location>
        <begin position="25"/>
        <end position="45"/>
    </location>
</feature>
<gene>
    <name evidence="9" type="primary">g8318</name>
    <name evidence="9" type="ORF">VP750_LOCUS7151</name>
</gene>
<keyword evidence="3 7" id="KW-0812">Transmembrane</keyword>
<feature type="transmembrane region" description="Helical" evidence="7">
    <location>
        <begin position="319"/>
        <end position="338"/>
    </location>
</feature>
<feature type="domain" description="EamA" evidence="8">
    <location>
        <begin position="230"/>
        <end position="369"/>
    </location>
</feature>
<keyword evidence="10" id="KW-1185">Reference proteome</keyword>
<keyword evidence="5 7" id="KW-0472">Membrane</keyword>
<proteinExistence type="inferred from homology"/>
<evidence type="ECO:0000256" key="5">
    <source>
        <dbReference type="ARBA" id="ARBA00023136"/>
    </source>
</evidence>
<keyword evidence="4 7" id="KW-1133">Transmembrane helix</keyword>
<protein>
    <submittedName>
        <fullName evidence="9">G8318 protein</fullName>
    </submittedName>
</protein>
<comment type="similarity">
    <text evidence="2">Belongs to the drug/metabolite transporter (DMT) superfamily. Plant drug/metabolite exporter (P-DME) (TC 2.A.7.4) family.</text>
</comment>
<feature type="transmembrane region" description="Helical" evidence="7">
    <location>
        <begin position="141"/>
        <end position="161"/>
    </location>
</feature>
<organism evidence="9 10">
    <name type="scientific">Coccomyxa viridis</name>
    <dbReference type="NCBI Taxonomy" id="1274662"/>
    <lineage>
        <taxon>Eukaryota</taxon>
        <taxon>Viridiplantae</taxon>
        <taxon>Chlorophyta</taxon>
        <taxon>core chlorophytes</taxon>
        <taxon>Trebouxiophyceae</taxon>
        <taxon>Trebouxiophyceae incertae sedis</taxon>
        <taxon>Coccomyxaceae</taxon>
        <taxon>Coccomyxa</taxon>
    </lineage>
</organism>
<dbReference type="InterPro" id="IPR000620">
    <property type="entry name" value="EamA_dom"/>
</dbReference>
<feature type="transmembrane region" description="Helical" evidence="7">
    <location>
        <begin position="173"/>
        <end position="191"/>
    </location>
</feature>
<evidence type="ECO:0000313" key="10">
    <source>
        <dbReference type="Proteomes" id="UP001497392"/>
    </source>
</evidence>
<evidence type="ECO:0000256" key="4">
    <source>
        <dbReference type="ARBA" id="ARBA00022989"/>
    </source>
</evidence>